<reference evidence="1 2" key="1">
    <citation type="journal article" date="2019" name="Sci. Rep.">
        <title>Orb-weaving spider Araneus ventricosus genome elucidates the spidroin gene catalogue.</title>
        <authorList>
            <person name="Kono N."/>
            <person name="Nakamura H."/>
            <person name="Ohtoshi R."/>
            <person name="Moran D.A.P."/>
            <person name="Shinohara A."/>
            <person name="Yoshida Y."/>
            <person name="Fujiwara M."/>
            <person name="Mori M."/>
            <person name="Tomita M."/>
            <person name="Arakawa K."/>
        </authorList>
    </citation>
    <scope>NUCLEOTIDE SEQUENCE [LARGE SCALE GENOMIC DNA]</scope>
</reference>
<protein>
    <submittedName>
        <fullName evidence="1">Uncharacterized protein</fullName>
    </submittedName>
</protein>
<dbReference type="AlphaFoldDB" id="A0A4Y2SGU8"/>
<organism evidence="1 2">
    <name type="scientific">Araneus ventricosus</name>
    <name type="common">Orbweaver spider</name>
    <name type="synonym">Epeira ventricosa</name>
    <dbReference type="NCBI Taxonomy" id="182803"/>
    <lineage>
        <taxon>Eukaryota</taxon>
        <taxon>Metazoa</taxon>
        <taxon>Ecdysozoa</taxon>
        <taxon>Arthropoda</taxon>
        <taxon>Chelicerata</taxon>
        <taxon>Arachnida</taxon>
        <taxon>Araneae</taxon>
        <taxon>Araneomorphae</taxon>
        <taxon>Entelegynae</taxon>
        <taxon>Araneoidea</taxon>
        <taxon>Araneidae</taxon>
        <taxon>Araneus</taxon>
    </lineage>
</organism>
<accession>A0A4Y2SGU8</accession>
<gene>
    <name evidence="1" type="ORF">AVEN_253267_1</name>
</gene>
<sequence>MSNHSIMAWWSGSFQYSALPKYHTTALMQGAVHRRECENLHKWHTWVVRQFSPSQISSLLHSGHAVDRECGNHAHNASTPSQISPHSLGAVLSDRECGKPYQMASRGGLVDVHLQYTSPNLPGSVGGAVSIQLFPKCHHLHLARCRSDHVDVKPYVNGITWAIVTSFSPRHTSTLGAGAVRIVEWQTIRKWYITWVGLVEFQPSSNTPSLTSIELVLSDRE</sequence>
<dbReference type="EMBL" id="BGPR01021806">
    <property type="protein sequence ID" value="GBN87444.1"/>
    <property type="molecule type" value="Genomic_DNA"/>
</dbReference>
<comment type="caution">
    <text evidence="1">The sequence shown here is derived from an EMBL/GenBank/DDBJ whole genome shotgun (WGS) entry which is preliminary data.</text>
</comment>
<keyword evidence="2" id="KW-1185">Reference proteome</keyword>
<name>A0A4Y2SGU8_ARAVE</name>
<evidence type="ECO:0000313" key="2">
    <source>
        <dbReference type="Proteomes" id="UP000499080"/>
    </source>
</evidence>
<proteinExistence type="predicted"/>
<dbReference type="Proteomes" id="UP000499080">
    <property type="component" value="Unassembled WGS sequence"/>
</dbReference>
<evidence type="ECO:0000313" key="1">
    <source>
        <dbReference type="EMBL" id="GBN87444.1"/>
    </source>
</evidence>